<sequence length="241" mass="27238">MGDIMTGEKHVKEVNEETDVEFKWGNKLEVDEQNPTSQLYESFVYDGIEYSLFDCVYFGPEPVFSVGKLVKIWELPNHERMVEVVWFFRPEEIRDLFGDDESLQNELLLASGEGRGLSNVNVLEAISGKCNVVCASKDRRNPQPSKVELSMADFTFYRTFDVGSCRAVDNFPDTIAGIKVEYFFNRSDQRLLYPGTVPPNLNESVETSTRPSNIQQPKSVGKTFNCNSYGTKLSPIAEGSL</sequence>
<reference evidence="3" key="1">
    <citation type="submission" date="2025-08" db="UniProtKB">
        <authorList>
            <consortium name="RefSeq"/>
        </authorList>
    </citation>
    <scope>IDENTIFICATION</scope>
    <source>
        <tissue evidence="3">Fruit stalk</tissue>
    </source>
</reference>
<dbReference type="InterPro" id="IPR001025">
    <property type="entry name" value="BAH_dom"/>
</dbReference>
<dbReference type="AlphaFoldDB" id="A0A6P6BJ50"/>
<evidence type="ECO:0000259" key="1">
    <source>
        <dbReference type="PROSITE" id="PS51038"/>
    </source>
</evidence>
<dbReference type="RefSeq" id="XP_022777142.1">
    <property type="nucleotide sequence ID" value="XM_022921407.1"/>
</dbReference>
<evidence type="ECO:0000313" key="2">
    <source>
        <dbReference type="Proteomes" id="UP000515121"/>
    </source>
</evidence>
<dbReference type="KEGG" id="dzi:111318548"/>
<organism evidence="2 3">
    <name type="scientific">Durio zibethinus</name>
    <name type="common">Durian</name>
    <dbReference type="NCBI Taxonomy" id="66656"/>
    <lineage>
        <taxon>Eukaryota</taxon>
        <taxon>Viridiplantae</taxon>
        <taxon>Streptophyta</taxon>
        <taxon>Embryophyta</taxon>
        <taxon>Tracheophyta</taxon>
        <taxon>Spermatophyta</taxon>
        <taxon>Magnoliopsida</taxon>
        <taxon>eudicotyledons</taxon>
        <taxon>Gunneridae</taxon>
        <taxon>Pentapetalae</taxon>
        <taxon>rosids</taxon>
        <taxon>malvids</taxon>
        <taxon>Malvales</taxon>
        <taxon>Malvaceae</taxon>
        <taxon>Helicteroideae</taxon>
        <taxon>Durio</taxon>
    </lineage>
</organism>
<feature type="domain" description="BAH" evidence="1">
    <location>
        <begin position="48"/>
        <end position="171"/>
    </location>
</feature>
<dbReference type="Pfam" id="PF01426">
    <property type="entry name" value="BAH"/>
    <property type="match status" value="1"/>
</dbReference>
<dbReference type="GO" id="GO:0003682">
    <property type="term" value="F:chromatin binding"/>
    <property type="evidence" value="ECO:0007669"/>
    <property type="project" value="InterPro"/>
</dbReference>
<dbReference type="PANTHER" id="PTHR47073:SF7">
    <property type="entry name" value="BAH DOMAIN-CONTAINING PROTEIN"/>
    <property type="match status" value="1"/>
</dbReference>
<evidence type="ECO:0000313" key="3">
    <source>
        <dbReference type="RefSeq" id="XP_022777142.1"/>
    </source>
</evidence>
<gene>
    <name evidence="3" type="primary">LOC111318548</name>
</gene>
<dbReference type="PANTHER" id="PTHR47073">
    <property type="entry name" value="PROTEIN ANTI-SILENCING 1"/>
    <property type="match status" value="1"/>
</dbReference>
<dbReference type="InterPro" id="IPR043151">
    <property type="entry name" value="BAH_sf"/>
</dbReference>
<keyword evidence="2" id="KW-1185">Reference proteome</keyword>
<proteinExistence type="predicted"/>
<dbReference type="FunFam" id="2.30.30.490:FF:000017">
    <property type="entry name" value="Bromo-adjacent homology (BAH) domain-containing protein"/>
    <property type="match status" value="1"/>
</dbReference>
<accession>A0A6P6BJ50</accession>
<dbReference type="PROSITE" id="PS51038">
    <property type="entry name" value="BAH"/>
    <property type="match status" value="1"/>
</dbReference>
<dbReference type="OrthoDB" id="1896853at2759"/>
<protein>
    <submittedName>
        <fullName evidence="3">Protein ANTI-SILENCING 1-like isoform X1</fullName>
    </submittedName>
</protein>
<dbReference type="Proteomes" id="UP000515121">
    <property type="component" value="Unplaced"/>
</dbReference>
<dbReference type="GO" id="GO:0003723">
    <property type="term" value="F:RNA binding"/>
    <property type="evidence" value="ECO:0007669"/>
    <property type="project" value="TreeGrafter"/>
</dbReference>
<dbReference type="GeneID" id="111318548"/>
<dbReference type="Gene3D" id="2.30.30.490">
    <property type="match status" value="1"/>
</dbReference>
<name>A0A6P6BJ50_DURZI</name>